<evidence type="ECO:0000313" key="2">
    <source>
        <dbReference type="EMBL" id="RKE55388.1"/>
    </source>
</evidence>
<sequence>MSKFYFFLAFFHSPLIFVLSLYVISLNKNYKTNVFAKIENSKFFFDNLK</sequence>
<protein>
    <submittedName>
        <fullName evidence="2">Uncharacterized protein</fullName>
    </submittedName>
</protein>
<accession>A0A420BFC5</accession>
<keyword evidence="1" id="KW-1133">Transmembrane helix</keyword>
<dbReference type="AlphaFoldDB" id="A0A420BFC5"/>
<dbReference type="Proteomes" id="UP000286246">
    <property type="component" value="Unassembled WGS sequence"/>
</dbReference>
<comment type="caution">
    <text evidence="2">The sequence shown here is derived from an EMBL/GenBank/DDBJ whole genome shotgun (WGS) entry which is preliminary data.</text>
</comment>
<keyword evidence="3" id="KW-1185">Reference proteome</keyword>
<gene>
    <name evidence="2" type="ORF">DFQ12_0219</name>
</gene>
<organism evidence="2 3">
    <name type="scientific">Sphingobacterium detergens</name>
    <dbReference type="NCBI Taxonomy" id="1145106"/>
    <lineage>
        <taxon>Bacteria</taxon>
        <taxon>Pseudomonadati</taxon>
        <taxon>Bacteroidota</taxon>
        <taxon>Sphingobacteriia</taxon>
        <taxon>Sphingobacteriales</taxon>
        <taxon>Sphingobacteriaceae</taxon>
        <taxon>Sphingobacterium</taxon>
    </lineage>
</organism>
<keyword evidence="1" id="KW-0812">Transmembrane</keyword>
<keyword evidence="1" id="KW-0472">Membrane</keyword>
<feature type="transmembrane region" description="Helical" evidence="1">
    <location>
        <begin position="6"/>
        <end position="24"/>
    </location>
</feature>
<reference evidence="2 3" key="1">
    <citation type="submission" date="2018-09" db="EMBL/GenBank/DDBJ databases">
        <title>Genomic Encyclopedia of Type Strains, Phase III (KMG-III): the genomes of soil and plant-associated and newly described type strains.</title>
        <authorList>
            <person name="Whitman W."/>
        </authorList>
    </citation>
    <scope>NUCLEOTIDE SEQUENCE [LARGE SCALE GENOMIC DNA]</scope>
    <source>
        <strain evidence="2 3">CECT 7938</strain>
    </source>
</reference>
<evidence type="ECO:0000256" key="1">
    <source>
        <dbReference type="SAM" id="Phobius"/>
    </source>
</evidence>
<dbReference type="EMBL" id="RAPY01000001">
    <property type="protein sequence ID" value="RKE55388.1"/>
    <property type="molecule type" value="Genomic_DNA"/>
</dbReference>
<name>A0A420BFC5_SPHD1</name>
<proteinExistence type="predicted"/>
<evidence type="ECO:0000313" key="3">
    <source>
        <dbReference type="Proteomes" id="UP000286246"/>
    </source>
</evidence>